<dbReference type="Gene3D" id="3.40.140.120">
    <property type="match status" value="1"/>
</dbReference>
<dbReference type="InterPro" id="IPR006944">
    <property type="entry name" value="Phage/GTA_portal"/>
</dbReference>
<evidence type="ECO:0000313" key="2">
    <source>
        <dbReference type="Proteomes" id="UP001589692"/>
    </source>
</evidence>
<name>A0ABV6ANK3_9HYPH</name>
<dbReference type="Pfam" id="PF04860">
    <property type="entry name" value="Phage_portal"/>
    <property type="match status" value="1"/>
</dbReference>
<keyword evidence="2" id="KW-1185">Reference proteome</keyword>
<dbReference type="Gene3D" id="1.20.1270.210">
    <property type="match status" value="1"/>
</dbReference>
<accession>A0ABV6ANK3</accession>
<comment type="caution">
    <text evidence="1">The sequence shown here is derived from an EMBL/GenBank/DDBJ whole genome shotgun (WGS) entry which is preliminary data.</text>
</comment>
<dbReference type="Gene3D" id="3.30.1120.70">
    <property type="match status" value="1"/>
</dbReference>
<gene>
    <name evidence="1" type="ORF">ACFFP0_25415</name>
</gene>
<dbReference type="EMBL" id="JBHMAA010000032">
    <property type="protein sequence ID" value="MFB9952196.1"/>
    <property type="molecule type" value="Genomic_DNA"/>
</dbReference>
<reference evidence="1 2" key="1">
    <citation type="submission" date="2024-09" db="EMBL/GenBank/DDBJ databases">
        <authorList>
            <person name="Sun Q."/>
            <person name="Mori K."/>
        </authorList>
    </citation>
    <scope>NUCLEOTIDE SEQUENCE [LARGE SCALE GENOMIC DNA]</scope>
    <source>
        <strain evidence="1 2">TBRC 4938</strain>
    </source>
</reference>
<dbReference type="InterPro" id="IPR006427">
    <property type="entry name" value="Portal_HK97"/>
</dbReference>
<organism evidence="1 2">
    <name type="scientific">Rhizobium puerariae</name>
    <dbReference type="NCBI Taxonomy" id="1585791"/>
    <lineage>
        <taxon>Bacteria</taxon>
        <taxon>Pseudomonadati</taxon>
        <taxon>Pseudomonadota</taxon>
        <taxon>Alphaproteobacteria</taxon>
        <taxon>Hyphomicrobiales</taxon>
        <taxon>Rhizobiaceae</taxon>
        <taxon>Rhizobium/Agrobacterium group</taxon>
        <taxon>Rhizobium</taxon>
    </lineage>
</organism>
<proteinExistence type="predicted"/>
<sequence>MALWTRKRESQPESAQAEARHFLIANGQVRSLADPEDWLRELFGVALIDGIPTGDHAAKWYSASAAAIRLIATSVAECPVHAFRNVGDGKDRNKERLRDHPIETLFNGYPNPWQLAPGFLRKMTETCLLEGNAFARIVRVRGVPREIHQIANGAVKVEVDEWTSEPRYVVSKKGGGSETLSYRDILRLESPTGDAPAKQAAKAIHLGLTIEKATSELFRNGGQPVGILSVKGKLTAKSSQDVLEAWKLQRTENPGGASVLGEDAKWTPITFSSVDAQTLELRKNQVIDVLRFFGISPTLAGELADASLNNSESLGKQYLAFTLGPWLSAWVDAISVPLIDPEDRTSVYVEFETAAVTSGDFKSVSEGLKNLAGGPVLTPNDARARLNLPRIDGGDKLYPVAGASPKATGNNNGDSNA</sequence>
<evidence type="ECO:0000313" key="1">
    <source>
        <dbReference type="EMBL" id="MFB9952196.1"/>
    </source>
</evidence>
<dbReference type="Proteomes" id="UP001589692">
    <property type="component" value="Unassembled WGS sequence"/>
</dbReference>
<protein>
    <submittedName>
        <fullName evidence="1">Phage portal protein</fullName>
    </submittedName>
</protein>
<dbReference type="RefSeq" id="WP_377265011.1">
    <property type="nucleotide sequence ID" value="NZ_JBHMAA010000032.1"/>
</dbReference>
<dbReference type="NCBIfam" id="TIGR01537">
    <property type="entry name" value="portal_HK97"/>
    <property type="match status" value="1"/>
</dbReference>